<evidence type="ECO:0000256" key="6">
    <source>
        <dbReference type="HAMAP-Rule" id="MF_01930"/>
    </source>
</evidence>
<dbReference type="InterPro" id="IPR001555">
    <property type="entry name" value="GART_AS"/>
</dbReference>
<dbReference type="CDD" id="cd08645">
    <property type="entry name" value="FMT_core_GART"/>
    <property type="match status" value="1"/>
</dbReference>
<dbReference type="NCBIfam" id="TIGR00639">
    <property type="entry name" value="PurN"/>
    <property type="match status" value="1"/>
</dbReference>
<feature type="domain" description="Formyl transferase N-terminal" evidence="7">
    <location>
        <begin position="9"/>
        <end position="191"/>
    </location>
</feature>
<evidence type="ECO:0000259" key="7">
    <source>
        <dbReference type="Pfam" id="PF00551"/>
    </source>
</evidence>
<evidence type="ECO:0000256" key="4">
    <source>
        <dbReference type="ARBA" id="ARBA00038440"/>
    </source>
</evidence>
<feature type="binding site" evidence="6">
    <location>
        <position position="111"/>
    </location>
    <ligand>
        <name>(6R)-10-formyltetrahydrofolate</name>
        <dbReference type="ChEBI" id="CHEBI:195366"/>
    </ligand>
</feature>
<dbReference type="SUPFAM" id="SSF53328">
    <property type="entry name" value="Formyltransferase"/>
    <property type="match status" value="1"/>
</dbReference>
<proteinExistence type="inferred from homology"/>
<keyword evidence="2 6" id="KW-0808">Transferase</keyword>
<accession>A0A8E6B9K5</accession>
<dbReference type="InterPro" id="IPR036477">
    <property type="entry name" value="Formyl_transf_N_sf"/>
</dbReference>
<dbReference type="EC" id="2.1.2.2" evidence="6"/>
<comment type="pathway">
    <text evidence="1 6">Purine metabolism; IMP biosynthesis via de novo pathway; N(2)-formyl-N(1)-(5-phospho-D-ribosyl)glycinamide from N(1)-(5-phospho-D-ribosyl)glycinamide (10-formyl THF route): step 1/1.</text>
</comment>
<evidence type="ECO:0000313" key="8">
    <source>
        <dbReference type="EMBL" id="QVL34246.1"/>
    </source>
</evidence>
<evidence type="ECO:0000256" key="5">
    <source>
        <dbReference type="ARBA" id="ARBA00047664"/>
    </source>
</evidence>
<organism evidence="8 9">
    <name type="scientific">Telmatocola sphagniphila</name>
    <dbReference type="NCBI Taxonomy" id="1123043"/>
    <lineage>
        <taxon>Bacteria</taxon>
        <taxon>Pseudomonadati</taxon>
        <taxon>Planctomycetota</taxon>
        <taxon>Planctomycetia</taxon>
        <taxon>Gemmatales</taxon>
        <taxon>Gemmataceae</taxon>
    </lineage>
</organism>
<dbReference type="PANTHER" id="PTHR43369:SF2">
    <property type="entry name" value="PHOSPHORIBOSYLGLYCINAMIDE FORMYLTRANSFERASE"/>
    <property type="match status" value="1"/>
</dbReference>
<dbReference type="Proteomes" id="UP000676194">
    <property type="component" value="Chromosome"/>
</dbReference>
<protein>
    <recommendedName>
        <fullName evidence="6">Phosphoribosylglycinamide formyltransferase</fullName>
        <ecNumber evidence="6">2.1.2.2</ecNumber>
    </recommendedName>
    <alternativeName>
        <fullName evidence="6">5'-phosphoribosylglycinamide transformylase</fullName>
    </alternativeName>
    <alternativeName>
        <fullName evidence="6">GAR transformylase</fullName>
        <shortName evidence="6">GART</shortName>
    </alternativeName>
</protein>
<dbReference type="GO" id="GO:0004644">
    <property type="term" value="F:phosphoribosylglycinamide formyltransferase activity"/>
    <property type="evidence" value="ECO:0007669"/>
    <property type="project" value="UniProtKB-UniRule"/>
</dbReference>
<sequence>MSSDVRPVRLAVLLSGGGTTLQNLIDRAGDGSLSVQIVLVISSKPSVYGLERAKLANIPSLVLPRKSFPDLAAFSSANFAAIRESGAELVCLAGYLQKLLIPRDYQGKVLNIHPSLLPKFGGKGMYGHHVHEAVIAAGETESGCTVHYVDDEYDHGEIVLQRKVSISLADTPDSLAAKVFEQECLAYPEALRKVLASRQITPPSAR</sequence>
<dbReference type="GO" id="GO:0005829">
    <property type="term" value="C:cytosol"/>
    <property type="evidence" value="ECO:0007669"/>
    <property type="project" value="TreeGrafter"/>
</dbReference>
<dbReference type="HAMAP" id="MF_01930">
    <property type="entry name" value="PurN"/>
    <property type="match status" value="1"/>
</dbReference>
<dbReference type="Pfam" id="PF00551">
    <property type="entry name" value="Formyl_trans_N"/>
    <property type="match status" value="1"/>
</dbReference>
<comment type="similarity">
    <text evidence="4 6">Belongs to the GART family.</text>
</comment>
<keyword evidence="3 6" id="KW-0658">Purine biosynthesis</keyword>
<comment type="catalytic activity">
    <reaction evidence="5 6">
        <text>N(1)-(5-phospho-beta-D-ribosyl)glycinamide + (6R)-10-formyltetrahydrofolate = N(2)-formyl-N(1)-(5-phospho-beta-D-ribosyl)glycinamide + (6S)-5,6,7,8-tetrahydrofolate + H(+)</text>
        <dbReference type="Rhea" id="RHEA:15053"/>
        <dbReference type="ChEBI" id="CHEBI:15378"/>
        <dbReference type="ChEBI" id="CHEBI:57453"/>
        <dbReference type="ChEBI" id="CHEBI:143788"/>
        <dbReference type="ChEBI" id="CHEBI:147286"/>
        <dbReference type="ChEBI" id="CHEBI:195366"/>
        <dbReference type="EC" id="2.1.2.2"/>
    </reaction>
</comment>
<gene>
    <name evidence="6 8" type="primary">purN</name>
    <name evidence="8" type="ORF">KIH39_10165</name>
</gene>
<dbReference type="GO" id="GO:0006189">
    <property type="term" value="P:'de novo' IMP biosynthetic process"/>
    <property type="evidence" value="ECO:0007669"/>
    <property type="project" value="UniProtKB-UniRule"/>
</dbReference>
<name>A0A8E6B9K5_9BACT</name>
<evidence type="ECO:0000256" key="2">
    <source>
        <dbReference type="ARBA" id="ARBA00022679"/>
    </source>
</evidence>
<dbReference type="RefSeq" id="WP_213499218.1">
    <property type="nucleotide sequence ID" value="NZ_CP074694.1"/>
</dbReference>
<comment type="function">
    <text evidence="6">Catalyzes the transfer of a formyl group from 10-formyltetrahydrofolate to 5-phospho-ribosyl-glycinamide (GAR), producing 5-phospho-ribosyl-N-formylglycinamide (FGAR) and tetrahydrofolate.</text>
</comment>
<dbReference type="KEGG" id="tsph:KIH39_10165"/>
<reference evidence="8" key="1">
    <citation type="submission" date="2021-05" db="EMBL/GenBank/DDBJ databases">
        <title>Complete genome sequence of the cellulolytic planctomycete Telmatocola sphagniphila SP2T and characterization of the first cellulase from planctomycetes.</title>
        <authorList>
            <person name="Rakitin A.L."/>
            <person name="Beletsky A.V."/>
            <person name="Naumoff D.G."/>
            <person name="Kulichevskaya I.S."/>
            <person name="Mardanov A.V."/>
            <person name="Ravin N.V."/>
            <person name="Dedysh S.N."/>
        </authorList>
    </citation>
    <scope>NUCLEOTIDE SEQUENCE</scope>
    <source>
        <strain evidence="8">SP2T</strain>
    </source>
</reference>
<evidence type="ECO:0000313" key="9">
    <source>
        <dbReference type="Proteomes" id="UP000676194"/>
    </source>
</evidence>
<evidence type="ECO:0000256" key="3">
    <source>
        <dbReference type="ARBA" id="ARBA00022755"/>
    </source>
</evidence>
<dbReference type="PANTHER" id="PTHR43369">
    <property type="entry name" value="PHOSPHORIBOSYLGLYCINAMIDE FORMYLTRANSFERASE"/>
    <property type="match status" value="1"/>
</dbReference>
<dbReference type="PROSITE" id="PS00373">
    <property type="entry name" value="GART"/>
    <property type="match status" value="1"/>
</dbReference>
<comment type="caution">
    <text evidence="6">Lacks conserved residue(s) required for the propagation of feature annotation.</text>
</comment>
<evidence type="ECO:0000256" key="1">
    <source>
        <dbReference type="ARBA" id="ARBA00005054"/>
    </source>
</evidence>
<feature type="site" description="Raises pKa of active site His" evidence="6">
    <location>
        <position position="154"/>
    </location>
</feature>
<dbReference type="EMBL" id="CP074694">
    <property type="protein sequence ID" value="QVL34246.1"/>
    <property type="molecule type" value="Genomic_DNA"/>
</dbReference>
<dbReference type="AlphaFoldDB" id="A0A8E6B9K5"/>
<dbReference type="InterPro" id="IPR002376">
    <property type="entry name" value="Formyl_transf_N"/>
</dbReference>
<dbReference type="UniPathway" id="UPA00074">
    <property type="reaction ID" value="UER00126"/>
</dbReference>
<dbReference type="Gene3D" id="3.40.50.170">
    <property type="entry name" value="Formyl transferase, N-terminal domain"/>
    <property type="match status" value="1"/>
</dbReference>
<feature type="active site" description="Proton donor" evidence="6">
    <location>
        <position position="113"/>
    </location>
</feature>
<dbReference type="InterPro" id="IPR004607">
    <property type="entry name" value="GART"/>
</dbReference>
<keyword evidence="9" id="KW-1185">Reference proteome</keyword>